<dbReference type="Pfam" id="PF04717">
    <property type="entry name" value="Phage_base_V"/>
    <property type="match status" value="1"/>
</dbReference>
<dbReference type="EMBL" id="LPIX01000105">
    <property type="protein sequence ID" value="KWD92708.1"/>
    <property type="molecule type" value="Genomic_DNA"/>
</dbReference>
<evidence type="ECO:0000313" key="5">
    <source>
        <dbReference type="Proteomes" id="UP000062998"/>
    </source>
</evidence>
<evidence type="ECO:0000313" key="2">
    <source>
        <dbReference type="EMBL" id="KVN85804.1"/>
    </source>
</evidence>
<organism evidence="3 5">
    <name type="scientific">Burkholderia ubonensis</name>
    <dbReference type="NCBI Taxonomy" id="101571"/>
    <lineage>
        <taxon>Bacteria</taxon>
        <taxon>Pseudomonadati</taxon>
        <taxon>Pseudomonadota</taxon>
        <taxon>Betaproteobacteria</taxon>
        <taxon>Burkholderiales</taxon>
        <taxon>Burkholderiaceae</taxon>
        <taxon>Burkholderia</taxon>
        <taxon>Burkholderia cepacia complex</taxon>
    </lineage>
</organism>
<accession>A0A119ESF1</accession>
<evidence type="ECO:0000259" key="1">
    <source>
        <dbReference type="Pfam" id="PF04717"/>
    </source>
</evidence>
<dbReference type="InterPro" id="IPR006531">
    <property type="entry name" value="Gp5/Vgr_OB"/>
</dbReference>
<comment type="caution">
    <text evidence="3">The sequence shown here is derived from an EMBL/GenBank/DDBJ whole genome shotgun (WGS) entry which is preliminary data.</text>
</comment>
<dbReference type="Gene3D" id="2.40.50.230">
    <property type="entry name" value="Gp5 N-terminal domain"/>
    <property type="match status" value="1"/>
</dbReference>
<dbReference type="AlphaFoldDB" id="A0A119ESF1"/>
<name>A0A119ESF1_9BURK</name>
<dbReference type="SUPFAM" id="SSF69255">
    <property type="entry name" value="gp5 N-terminal domain-like"/>
    <property type="match status" value="1"/>
</dbReference>
<dbReference type="OrthoDB" id="1907165at2"/>
<protein>
    <submittedName>
        <fullName evidence="3">Rhs element Vgr protein</fullName>
    </submittedName>
</protein>
<dbReference type="EMBL" id="LPAD01000059">
    <property type="protein sequence ID" value="KVN85804.1"/>
    <property type="molecule type" value="Genomic_DNA"/>
</dbReference>
<dbReference type="Proteomes" id="UP000057910">
    <property type="component" value="Unassembled WGS sequence"/>
</dbReference>
<evidence type="ECO:0000313" key="4">
    <source>
        <dbReference type="Proteomes" id="UP000057910"/>
    </source>
</evidence>
<sequence length="208" mass="21766">MNPAEALSLDSLALGVTPGAVSNTQDPQGLGRIKVTFILKGAQIESDWLQVVSFFAGPACGAFFLPQVGDSALLAFANGDASRAYVLGFLWNGAQKPPVGQAAQQDVRVITTKYGKSITLDDSGDGKGRIVITDDQQNRIQIDTAGNRISISSEGDLDISAKGKLTIRGEQVTVQNASGSVKAEFAAAALQVQGDQNLKLSATMIDLN</sequence>
<reference evidence="4 5" key="1">
    <citation type="submission" date="2015-11" db="EMBL/GenBank/DDBJ databases">
        <title>Expanding the genomic diversity of Burkholderia species for the development of highly accurate diagnostics.</title>
        <authorList>
            <person name="Sahl J."/>
            <person name="Keim P."/>
            <person name="Wagner D."/>
        </authorList>
    </citation>
    <scope>NUCLEOTIDE SEQUENCE [LARGE SCALE GENOMIC DNA]</scope>
    <source>
        <strain evidence="2 4">MSMB1585WGS</strain>
        <strain evidence="3 5">MSMB2167WGS</strain>
    </source>
</reference>
<dbReference type="InterPro" id="IPR037026">
    <property type="entry name" value="Vgr_OB-fold_dom_sf"/>
</dbReference>
<dbReference type="Proteomes" id="UP000062998">
    <property type="component" value="Unassembled WGS sequence"/>
</dbReference>
<gene>
    <name evidence="2" type="ORF">WJ68_12405</name>
    <name evidence="3" type="ORF">WL73_27960</name>
</gene>
<dbReference type="RefSeq" id="WP_059712412.1">
    <property type="nucleotide sequence ID" value="NZ_LOYE01000005.1"/>
</dbReference>
<feature type="domain" description="Gp5/Type VI secretion system Vgr protein OB-fold" evidence="1">
    <location>
        <begin position="18"/>
        <end position="91"/>
    </location>
</feature>
<proteinExistence type="predicted"/>
<evidence type="ECO:0000313" key="3">
    <source>
        <dbReference type="EMBL" id="KWD92708.1"/>
    </source>
</evidence>